<dbReference type="Proteomes" id="UP001153269">
    <property type="component" value="Unassembled WGS sequence"/>
</dbReference>
<evidence type="ECO:0000313" key="2">
    <source>
        <dbReference type="Proteomes" id="UP001153269"/>
    </source>
</evidence>
<dbReference type="AlphaFoldDB" id="A0A9N7UGH3"/>
<organism evidence="1 2">
    <name type="scientific">Pleuronectes platessa</name>
    <name type="common">European plaice</name>
    <dbReference type="NCBI Taxonomy" id="8262"/>
    <lineage>
        <taxon>Eukaryota</taxon>
        <taxon>Metazoa</taxon>
        <taxon>Chordata</taxon>
        <taxon>Craniata</taxon>
        <taxon>Vertebrata</taxon>
        <taxon>Euteleostomi</taxon>
        <taxon>Actinopterygii</taxon>
        <taxon>Neopterygii</taxon>
        <taxon>Teleostei</taxon>
        <taxon>Neoteleostei</taxon>
        <taxon>Acanthomorphata</taxon>
        <taxon>Carangaria</taxon>
        <taxon>Pleuronectiformes</taxon>
        <taxon>Pleuronectoidei</taxon>
        <taxon>Pleuronectidae</taxon>
        <taxon>Pleuronectes</taxon>
    </lineage>
</organism>
<reference evidence="1" key="1">
    <citation type="submission" date="2020-03" db="EMBL/GenBank/DDBJ databases">
        <authorList>
            <person name="Weist P."/>
        </authorList>
    </citation>
    <scope>NUCLEOTIDE SEQUENCE</scope>
</reference>
<accession>A0A9N7UGH3</accession>
<evidence type="ECO:0000313" key="1">
    <source>
        <dbReference type="EMBL" id="CAB1429839.1"/>
    </source>
</evidence>
<keyword evidence="2" id="KW-1185">Reference proteome</keyword>
<name>A0A9N7UGH3_PLEPL</name>
<gene>
    <name evidence="1" type="ORF">PLEPLA_LOCUS17819</name>
</gene>
<protein>
    <submittedName>
        <fullName evidence="1">Uncharacterized protein</fullName>
    </submittedName>
</protein>
<sequence>MKLLHPPIVFQARIPEVVDQVGDPRGPSAKTRLLAQIPEGSRGAPRPDGIYDIPSSEGSAALFPRFSEEMHGRDPPPPQSIDRLVMRRRVCCTEESNKMAAARLHLLHFSCAVRRVRVLRVECSLRGICVFYELIHLETDGV</sequence>
<dbReference type="EMBL" id="CADEAL010001177">
    <property type="protein sequence ID" value="CAB1429839.1"/>
    <property type="molecule type" value="Genomic_DNA"/>
</dbReference>
<comment type="caution">
    <text evidence="1">The sequence shown here is derived from an EMBL/GenBank/DDBJ whole genome shotgun (WGS) entry which is preliminary data.</text>
</comment>
<proteinExistence type="predicted"/>